<gene>
    <name evidence="1" type="ORF">SAMN03080599_03005</name>
</gene>
<proteinExistence type="predicted"/>
<dbReference type="SUPFAM" id="SSF55331">
    <property type="entry name" value="Tautomerase/MIF"/>
    <property type="match status" value="1"/>
</dbReference>
<dbReference type="AlphaFoldDB" id="A0A1G5S5Z3"/>
<protein>
    <recommendedName>
        <fullName evidence="3">DUF1904 domain-containing protein</fullName>
    </recommendedName>
</protein>
<name>A0A1G5S5Z3_9FIRM</name>
<evidence type="ECO:0000313" key="2">
    <source>
        <dbReference type="Proteomes" id="UP000199208"/>
    </source>
</evidence>
<dbReference type="Gene3D" id="3.30.429.10">
    <property type="entry name" value="Macrophage Migration Inhibitory Factor"/>
    <property type="match status" value="1"/>
</dbReference>
<dbReference type="RefSeq" id="WP_092592903.1">
    <property type="nucleotide sequence ID" value="NZ_FMWL01000022.1"/>
</dbReference>
<dbReference type="STRING" id="1120920.SAMN03080599_03005"/>
<keyword evidence="2" id="KW-1185">Reference proteome</keyword>
<dbReference type="OrthoDB" id="5587545at2"/>
<reference evidence="1 2" key="1">
    <citation type="submission" date="2016-10" db="EMBL/GenBank/DDBJ databases">
        <authorList>
            <person name="de Groot N.N."/>
        </authorList>
    </citation>
    <scope>NUCLEOTIDE SEQUENCE [LARGE SCALE GENOMIC DNA]</scope>
    <source>
        <strain evidence="1 2">DSM 2784</strain>
    </source>
</reference>
<dbReference type="InterPro" id="IPR015017">
    <property type="entry name" value="DUF1904"/>
</dbReference>
<dbReference type="InterPro" id="IPR014347">
    <property type="entry name" value="Tautomerase/MIF_sf"/>
</dbReference>
<evidence type="ECO:0008006" key="3">
    <source>
        <dbReference type="Google" id="ProtNLM"/>
    </source>
</evidence>
<accession>A0A1G5S5Z3</accession>
<organism evidence="1 2">
    <name type="scientific">Acidaminobacter hydrogenoformans DSM 2784</name>
    <dbReference type="NCBI Taxonomy" id="1120920"/>
    <lineage>
        <taxon>Bacteria</taxon>
        <taxon>Bacillati</taxon>
        <taxon>Bacillota</taxon>
        <taxon>Clostridia</taxon>
        <taxon>Peptostreptococcales</taxon>
        <taxon>Acidaminobacteraceae</taxon>
        <taxon>Acidaminobacter</taxon>
    </lineage>
</organism>
<sequence>MPHLTFAGVKPEEIKEISTVLTDTLAEIADAPRDYFTYEVKENSFIFDGEIVNINPVIEVSWFDRGQHVKDEMASAIDQAFRRKGYDRIEIIFEPLEKESYFENAEHY</sequence>
<dbReference type="Pfam" id="PF08921">
    <property type="entry name" value="DUF1904"/>
    <property type="match status" value="1"/>
</dbReference>
<dbReference type="Proteomes" id="UP000199208">
    <property type="component" value="Unassembled WGS sequence"/>
</dbReference>
<evidence type="ECO:0000313" key="1">
    <source>
        <dbReference type="EMBL" id="SCZ81764.1"/>
    </source>
</evidence>
<dbReference type="EMBL" id="FMWL01000022">
    <property type="protein sequence ID" value="SCZ81764.1"/>
    <property type="molecule type" value="Genomic_DNA"/>
</dbReference>